<dbReference type="Proteomes" id="UP001231649">
    <property type="component" value="Chromosome 8"/>
</dbReference>
<name>A0ACC2QU74_9NEOP</name>
<evidence type="ECO:0000313" key="1">
    <source>
        <dbReference type="EMBL" id="KAJ8724421.1"/>
    </source>
</evidence>
<keyword evidence="2" id="KW-1185">Reference proteome</keyword>
<accession>A0ACC2QU74</accession>
<gene>
    <name evidence="1" type="ORF">PYW08_015895</name>
</gene>
<organism evidence="1 2">
    <name type="scientific">Mythimna loreyi</name>
    <dbReference type="NCBI Taxonomy" id="667449"/>
    <lineage>
        <taxon>Eukaryota</taxon>
        <taxon>Metazoa</taxon>
        <taxon>Ecdysozoa</taxon>
        <taxon>Arthropoda</taxon>
        <taxon>Hexapoda</taxon>
        <taxon>Insecta</taxon>
        <taxon>Pterygota</taxon>
        <taxon>Neoptera</taxon>
        <taxon>Endopterygota</taxon>
        <taxon>Lepidoptera</taxon>
        <taxon>Glossata</taxon>
        <taxon>Ditrysia</taxon>
        <taxon>Noctuoidea</taxon>
        <taxon>Noctuidae</taxon>
        <taxon>Noctuinae</taxon>
        <taxon>Hadenini</taxon>
        <taxon>Mythimna</taxon>
    </lineage>
</organism>
<sequence>MSHHGPPPPYYTVNGHPAPPPPPGGTYAYVPAPVMMPVYQPPPPQPPPPEPTQPTYVTNYIYQQPPPPTPVTVVEEVHVHPPPPPPSNPWSNLLRESAERGLASVGKGLAALENNLRSRNSHPIEWIPATTSDVATLTHRAYVAGREGWDGSPLCVIRSHHSGEFIPGKLAIKHRAAYVPHGGREIPVHNFEVLCCSPHAVRWLHSSNGQVPVGAIAAGNTHNGEPLYIGRVRHMQSLTPGKVHPSHGCCYISFGGSEITHKTYEVLCRIVG</sequence>
<dbReference type="EMBL" id="CM056784">
    <property type="protein sequence ID" value="KAJ8724421.1"/>
    <property type="molecule type" value="Genomic_DNA"/>
</dbReference>
<proteinExistence type="predicted"/>
<protein>
    <submittedName>
        <fullName evidence="1">Uncharacterized protein</fullName>
    </submittedName>
</protein>
<evidence type="ECO:0000313" key="2">
    <source>
        <dbReference type="Proteomes" id="UP001231649"/>
    </source>
</evidence>
<comment type="caution">
    <text evidence="1">The sequence shown here is derived from an EMBL/GenBank/DDBJ whole genome shotgun (WGS) entry which is preliminary data.</text>
</comment>
<reference evidence="1" key="1">
    <citation type="submission" date="2023-03" db="EMBL/GenBank/DDBJ databases">
        <title>Chromosome-level genomes of two armyworms, Mythimna separata and Mythimna loreyi, provide insights into the biosynthesis and reception of sex pheromones.</title>
        <authorList>
            <person name="Zhao H."/>
        </authorList>
    </citation>
    <scope>NUCLEOTIDE SEQUENCE</scope>
    <source>
        <strain evidence="1">BeijingLab</strain>
    </source>
</reference>